<evidence type="ECO:0000259" key="3">
    <source>
        <dbReference type="PROSITE" id="PS50043"/>
    </source>
</evidence>
<dbReference type="PRINTS" id="PR00038">
    <property type="entry name" value="HTHLUXR"/>
</dbReference>
<dbReference type="InterPro" id="IPR000792">
    <property type="entry name" value="Tscrpt_reg_LuxR_C"/>
</dbReference>
<reference evidence="5 6" key="1">
    <citation type="submission" date="2016-10" db="EMBL/GenBank/DDBJ databases">
        <authorList>
            <person name="de Groot N.N."/>
        </authorList>
    </citation>
    <scope>NUCLEOTIDE SEQUENCE [LARGE SCALE GENOMIC DNA]</scope>
    <source>
        <strain evidence="5 6">DSM 19938</strain>
    </source>
</reference>
<comment type="caution">
    <text evidence="2">Lacks conserved residue(s) required for the propagation of feature annotation.</text>
</comment>
<dbReference type="PROSITE" id="PS50110">
    <property type="entry name" value="RESPONSE_REGULATORY"/>
    <property type="match status" value="1"/>
</dbReference>
<evidence type="ECO:0000256" key="1">
    <source>
        <dbReference type="ARBA" id="ARBA00023125"/>
    </source>
</evidence>
<dbReference type="Proteomes" id="UP000199532">
    <property type="component" value="Unassembled WGS sequence"/>
</dbReference>
<dbReference type="EMBL" id="FNXY01000011">
    <property type="protein sequence ID" value="SEJ68993.1"/>
    <property type="molecule type" value="Genomic_DNA"/>
</dbReference>
<keyword evidence="6" id="KW-1185">Reference proteome</keyword>
<protein>
    <submittedName>
        <fullName evidence="5">DNA-binding response regulator, NarL/FixJ family, contains REC and HTH domains</fullName>
    </submittedName>
</protein>
<evidence type="ECO:0000313" key="5">
    <source>
        <dbReference type="EMBL" id="SEJ68993.1"/>
    </source>
</evidence>
<dbReference type="PANTHER" id="PTHR43214:SF17">
    <property type="entry name" value="TRANSCRIPTIONAL REGULATORY PROTEIN RCSB"/>
    <property type="match status" value="1"/>
</dbReference>
<name>A0A1H7ATS0_9BACT</name>
<gene>
    <name evidence="5" type="ORF">SAMN04487995_5942</name>
</gene>
<feature type="domain" description="Response regulatory" evidence="4">
    <location>
        <begin position="3"/>
        <end position="120"/>
    </location>
</feature>
<dbReference type="GO" id="GO:0006355">
    <property type="term" value="P:regulation of DNA-templated transcription"/>
    <property type="evidence" value="ECO:0007669"/>
    <property type="project" value="InterPro"/>
</dbReference>
<dbReference type="PROSITE" id="PS50043">
    <property type="entry name" value="HTH_LUXR_2"/>
    <property type="match status" value="1"/>
</dbReference>
<dbReference type="Pfam" id="PF00196">
    <property type="entry name" value="GerE"/>
    <property type="match status" value="1"/>
</dbReference>
<sequence length="212" mass="24330">MLTIGLIDNFMISRLGLSILLNNYYQDVMLLEANNVQEYNILFGHHTPDMIILGNNSNDEEKCLAVARQLKKLNPDLPLIIYDEHLMRNLTISYFRIGISGYILRQNTAEEMIPCIETILNQKKYLSPILTEHLLDSLSHNYGEKTPKRRPILTRREIEIASYIAQGMKTSQISAMLGRKASTVSSIKHNIFRKLNVKSVTELLDAFSEFPF</sequence>
<dbReference type="SMART" id="SM00421">
    <property type="entry name" value="HTH_LUXR"/>
    <property type="match status" value="1"/>
</dbReference>
<feature type="domain" description="HTH luxR-type" evidence="3">
    <location>
        <begin position="146"/>
        <end position="211"/>
    </location>
</feature>
<accession>A0A1H7ATS0</accession>
<dbReference type="OrthoDB" id="941719at2"/>
<dbReference type="GO" id="GO:0003677">
    <property type="term" value="F:DNA binding"/>
    <property type="evidence" value="ECO:0007669"/>
    <property type="project" value="UniProtKB-KW"/>
</dbReference>
<organism evidence="5 6">
    <name type="scientific">Dyadobacter koreensis</name>
    <dbReference type="NCBI Taxonomy" id="408657"/>
    <lineage>
        <taxon>Bacteria</taxon>
        <taxon>Pseudomonadati</taxon>
        <taxon>Bacteroidota</taxon>
        <taxon>Cytophagia</taxon>
        <taxon>Cytophagales</taxon>
        <taxon>Spirosomataceae</taxon>
        <taxon>Dyadobacter</taxon>
    </lineage>
</organism>
<keyword evidence="1 5" id="KW-0238">DNA-binding</keyword>
<dbReference type="Gene3D" id="3.40.50.2300">
    <property type="match status" value="1"/>
</dbReference>
<dbReference type="GO" id="GO:0000160">
    <property type="term" value="P:phosphorelay signal transduction system"/>
    <property type="evidence" value="ECO:0007669"/>
    <property type="project" value="InterPro"/>
</dbReference>
<dbReference type="STRING" id="408657.SAMN04487995_5942"/>
<evidence type="ECO:0000313" key="6">
    <source>
        <dbReference type="Proteomes" id="UP000199532"/>
    </source>
</evidence>
<dbReference type="SUPFAM" id="SSF52172">
    <property type="entry name" value="CheY-like"/>
    <property type="match status" value="1"/>
</dbReference>
<dbReference type="SUPFAM" id="SSF46894">
    <property type="entry name" value="C-terminal effector domain of the bipartite response regulators"/>
    <property type="match status" value="1"/>
</dbReference>
<evidence type="ECO:0000256" key="2">
    <source>
        <dbReference type="PROSITE-ProRule" id="PRU00169"/>
    </source>
</evidence>
<dbReference type="InterPro" id="IPR039420">
    <property type="entry name" value="WalR-like"/>
</dbReference>
<evidence type="ECO:0000259" key="4">
    <source>
        <dbReference type="PROSITE" id="PS50110"/>
    </source>
</evidence>
<dbReference type="AlphaFoldDB" id="A0A1H7ATS0"/>
<dbReference type="PANTHER" id="PTHR43214">
    <property type="entry name" value="TWO-COMPONENT RESPONSE REGULATOR"/>
    <property type="match status" value="1"/>
</dbReference>
<dbReference type="InterPro" id="IPR011006">
    <property type="entry name" value="CheY-like_superfamily"/>
</dbReference>
<dbReference type="CDD" id="cd06170">
    <property type="entry name" value="LuxR_C_like"/>
    <property type="match status" value="1"/>
</dbReference>
<proteinExistence type="predicted"/>
<dbReference type="InterPro" id="IPR016032">
    <property type="entry name" value="Sig_transdc_resp-reg_C-effctor"/>
</dbReference>
<dbReference type="InterPro" id="IPR001789">
    <property type="entry name" value="Sig_transdc_resp-reg_receiver"/>
</dbReference>
<dbReference type="PROSITE" id="PS00622">
    <property type="entry name" value="HTH_LUXR_1"/>
    <property type="match status" value="1"/>
</dbReference>